<sequence>MLSSSTKHTFSDNFLAPLTVTATFNFSPIKLTIFSRKFAVLPVFKGYPGITMFFLRFLLSIFSILPLDVVISCLNCSTSFFTCSFSSVRMFAPFLYSFCSFLNCFTSSYNAFTSFPHSSWFRLIYLSSVVRLVRSTILIAFAFFLNFFRNIPFSFPFINSVIIRVCNTVHLRFICSISADMSCFFFLTSYKVC</sequence>
<keyword evidence="3" id="KW-1185">Reference proteome</keyword>
<feature type="transmembrane region" description="Helical" evidence="1">
    <location>
        <begin position="94"/>
        <end position="112"/>
    </location>
</feature>
<evidence type="ECO:0000313" key="2">
    <source>
        <dbReference type="EMBL" id="CAH1996971.1"/>
    </source>
</evidence>
<dbReference type="EMBL" id="CAKOFQ010007274">
    <property type="protein sequence ID" value="CAH1996971.1"/>
    <property type="molecule type" value="Genomic_DNA"/>
</dbReference>
<organism evidence="2 3">
    <name type="scientific">Acanthoscelides obtectus</name>
    <name type="common">Bean weevil</name>
    <name type="synonym">Bruchus obtectus</name>
    <dbReference type="NCBI Taxonomy" id="200917"/>
    <lineage>
        <taxon>Eukaryota</taxon>
        <taxon>Metazoa</taxon>
        <taxon>Ecdysozoa</taxon>
        <taxon>Arthropoda</taxon>
        <taxon>Hexapoda</taxon>
        <taxon>Insecta</taxon>
        <taxon>Pterygota</taxon>
        <taxon>Neoptera</taxon>
        <taxon>Endopterygota</taxon>
        <taxon>Coleoptera</taxon>
        <taxon>Polyphaga</taxon>
        <taxon>Cucujiformia</taxon>
        <taxon>Chrysomeloidea</taxon>
        <taxon>Chrysomelidae</taxon>
        <taxon>Bruchinae</taxon>
        <taxon>Bruchini</taxon>
        <taxon>Acanthoscelides</taxon>
    </lineage>
</organism>
<keyword evidence="1" id="KW-1133">Transmembrane helix</keyword>
<feature type="transmembrane region" description="Helical" evidence="1">
    <location>
        <begin position="53"/>
        <end position="74"/>
    </location>
</feature>
<proteinExistence type="predicted"/>
<comment type="caution">
    <text evidence="2">The sequence shown here is derived from an EMBL/GenBank/DDBJ whole genome shotgun (WGS) entry which is preliminary data.</text>
</comment>
<keyword evidence="1" id="KW-0472">Membrane</keyword>
<evidence type="ECO:0000256" key="1">
    <source>
        <dbReference type="SAM" id="Phobius"/>
    </source>
</evidence>
<dbReference type="AlphaFoldDB" id="A0A9P0PTX4"/>
<dbReference type="Proteomes" id="UP001152888">
    <property type="component" value="Unassembled WGS sequence"/>
</dbReference>
<feature type="transmembrane region" description="Helical" evidence="1">
    <location>
        <begin position="124"/>
        <end position="148"/>
    </location>
</feature>
<accession>A0A9P0PTX4</accession>
<keyword evidence="1" id="KW-0812">Transmembrane</keyword>
<gene>
    <name evidence="2" type="ORF">ACAOBT_LOCUS23450</name>
</gene>
<name>A0A9P0PTX4_ACAOB</name>
<feature type="transmembrane region" description="Helical" evidence="1">
    <location>
        <begin position="169"/>
        <end position="190"/>
    </location>
</feature>
<protein>
    <submittedName>
        <fullName evidence="2">Uncharacterized protein</fullName>
    </submittedName>
</protein>
<evidence type="ECO:0000313" key="3">
    <source>
        <dbReference type="Proteomes" id="UP001152888"/>
    </source>
</evidence>
<reference evidence="2" key="1">
    <citation type="submission" date="2022-03" db="EMBL/GenBank/DDBJ databases">
        <authorList>
            <person name="Sayadi A."/>
        </authorList>
    </citation>
    <scope>NUCLEOTIDE SEQUENCE</scope>
</reference>